<dbReference type="AlphaFoldDB" id="B3EKW4"/>
<evidence type="ECO:0000256" key="5">
    <source>
        <dbReference type="ARBA" id="ARBA00022692"/>
    </source>
</evidence>
<dbReference type="PIRSF" id="PIRSF005355">
    <property type="entry name" value="UBIAD1"/>
    <property type="match status" value="1"/>
</dbReference>
<feature type="transmembrane region" description="Helical" evidence="8">
    <location>
        <begin position="26"/>
        <end position="43"/>
    </location>
</feature>
<dbReference type="NCBIfam" id="NF004751">
    <property type="entry name" value="PRK06080.1-3"/>
    <property type="match status" value="1"/>
</dbReference>
<comment type="catalytic activity">
    <reaction evidence="8">
        <text>an all-trans-polyprenyl diphosphate + 1,4-dihydroxy-2-naphthoate + H(+) = a 2-demethylmenaquinol + CO2 + diphosphate</text>
        <dbReference type="Rhea" id="RHEA:26478"/>
        <dbReference type="Rhea" id="RHEA-COMP:9563"/>
        <dbReference type="Rhea" id="RHEA-COMP:9564"/>
        <dbReference type="ChEBI" id="CHEBI:11173"/>
        <dbReference type="ChEBI" id="CHEBI:15378"/>
        <dbReference type="ChEBI" id="CHEBI:16526"/>
        <dbReference type="ChEBI" id="CHEBI:33019"/>
        <dbReference type="ChEBI" id="CHEBI:55437"/>
        <dbReference type="ChEBI" id="CHEBI:58914"/>
        <dbReference type="EC" id="2.5.1.74"/>
    </reaction>
</comment>
<accession>B3EKW4</accession>
<comment type="subcellular location">
    <subcellularLocation>
        <location evidence="8">Cell membrane</location>
        <topology evidence="8">Multi-pass membrane protein</topology>
    </subcellularLocation>
    <subcellularLocation>
        <location evidence="1">Membrane</location>
        <topology evidence="1">Multi-pass membrane protein</topology>
    </subcellularLocation>
</comment>
<comment type="similarity">
    <text evidence="8">Belongs to the MenA family. Type 1 subfamily.</text>
</comment>
<evidence type="ECO:0000256" key="7">
    <source>
        <dbReference type="ARBA" id="ARBA00023136"/>
    </source>
</evidence>
<dbReference type="InterPro" id="IPR004657">
    <property type="entry name" value="MenA"/>
</dbReference>
<keyword evidence="4 8" id="KW-0808">Transferase</keyword>
<keyword evidence="5 8" id="KW-0812">Transmembrane</keyword>
<keyword evidence="2 8" id="KW-0474">Menaquinone biosynthesis</keyword>
<keyword evidence="7 8" id="KW-0472">Membrane</keyword>
<dbReference type="OrthoDB" id="9767568at2"/>
<keyword evidence="3 8" id="KW-1003">Cell membrane</keyword>
<evidence type="ECO:0000256" key="9">
    <source>
        <dbReference type="NCBIfam" id="TIGR00751"/>
    </source>
</evidence>
<dbReference type="GO" id="GO:0009234">
    <property type="term" value="P:menaquinone biosynthetic process"/>
    <property type="evidence" value="ECO:0007669"/>
    <property type="project" value="UniProtKB-UniRule"/>
</dbReference>
<dbReference type="GO" id="GO:0005886">
    <property type="term" value="C:plasma membrane"/>
    <property type="evidence" value="ECO:0007669"/>
    <property type="project" value="UniProtKB-SubCell"/>
</dbReference>
<feature type="transmembrane region" description="Helical" evidence="8">
    <location>
        <begin position="156"/>
        <end position="174"/>
    </location>
</feature>
<feature type="transmembrane region" description="Helical" evidence="8">
    <location>
        <begin position="102"/>
        <end position="121"/>
    </location>
</feature>
<feature type="transmembrane region" description="Helical" evidence="8">
    <location>
        <begin position="127"/>
        <end position="144"/>
    </location>
</feature>
<dbReference type="EMBL" id="CP001101">
    <property type="protein sequence ID" value="ACE04650.1"/>
    <property type="molecule type" value="Genomic_DNA"/>
</dbReference>
<dbReference type="PANTHER" id="PTHR13929">
    <property type="entry name" value="1,4-DIHYDROXY-2-NAPHTHOATE OCTAPRENYLTRANSFERASE"/>
    <property type="match status" value="1"/>
</dbReference>
<feature type="transmembrane region" description="Helical" evidence="8">
    <location>
        <begin position="180"/>
        <end position="200"/>
    </location>
</feature>
<evidence type="ECO:0000313" key="10">
    <source>
        <dbReference type="EMBL" id="ACE04650.1"/>
    </source>
</evidence>
<evidence type="ECO:0000256" key="8">
    <source>
        <dbReference type="HAMAP-Rule" id="MF_01937"/>
    </source>
</evidence>
<evidence type="ECO:0000256" key="3">
    <source>
        <dbReference type="ARBA" id="ARBA00022475"/>
    </source>
</evidence>
<keyword evidence="6 8" id="KW-1133">Transmembrane helix</keyword>
<dbReference type="HOGENOM" id="CLU_043611_1_2_10"/>
<comment type="function">
    <text evidence="8">Conversion of 1,4-dihydroxy-2-naphthoate (DHNA) to demethylmenaquinone (DMK).</text>
</comment>
<feature type="transmembrane region" description="Helical" evidence="8">
    <location>
        <begin position="290"/>
        <end position="308"/>
    </location>
</feature>
<gene>
    <name evidence="8" type="primary">menA</name>
    <name evidence="10" type="ordered locus">Cphamn1_1732</name>
</gene>
<feature type="transmembrane region" description="Helical" evidence="8">
    <location>
        <begin position="49"/>
        <end position="69"/>
    </location>
</feature>
<dbReference type="Gene3D" id="1.10.357.140">
    <property type="entry name" value="UbiA prenyltransferase"/>
    <property type="match status" value="1"/>
</dbReference>
<dbReference type="PANTHER" id="PTHR13929:SF0">
    <property type="entry name" value="UBIA PRENYLTRANSFERASE DOMAIN-CONTAINING PROTEIN 1"/>
    <property type="match status" value="1"/>
</dbReference>
<dbReference type="KEGG" id="cpb:Cphamn1_1732"/>
<dbReference type="CDD" id="cd13962">
    <property type="entry name" value="PT_UbiA_UBIAD1"/>
    <property type="match status" value="1"/>
</dbReference>
<organism evidence="10">
    <name type="scientific">Chlorobium phaeobacteroides (strain BS1)</name>
    <dbReference type="NCBI Taxonomy" id="331678"/>
    <lineage>
        <taxon>Bacteria</taxon>
        <taxon>Pseudomonadati</taxon>
        <taxon>Chlorobiota</taxon>
        <taxon>Chlorobiia</taxon>
        <taxon>Chlorobiales</taxon>
        <taxon>Chlorobiaceae</taxon>
        <taxon>Chlorobium/Pelodictyon group</taxon>
        <taxon>Chlorobium</taxon>
    </lineage>
</organism>
<dbReference type="InterPro" id="IPR026046">
    <property type="entry name" value="UBIAD1"/>
</dbReference>
<evidence type="ECO:0000256" key="1">
    <source>
        <dbReference type="ARBA" id="ARBA00004141"/>
    </source>
</evidence>
<dbReference type="Pfam" id="PF01040">
    <property type="entry name" value="UbiA"/>
    <property type="match status" value="1"/>
</dbReference>
<dbReference type="UniPathway" id="UPA00079">
    <property type="reaction ID" value="UER00168"/>
</dbReference>
<dbReference type="HAMAP" id="MF_01937">
    <property type="entry name" value="MenA_1"/>
    <property type="match status" value="1"/>
</dbReference>
<sequence>MTEGTLQGQSSTSRFQAWMLAIRPKTLPAGAVPVVVGTALAAVDGKMLPIAAVVALLCALGIQVATNFINEIYDFRKGADTADRLGPTRTVAAGLVSEKNMIVVSVFLLVAVFFMGLYLVYLAGWPILLVGLLSMFFAWAYTGGPFPIAYSGLGDLFVFIFFGLVAVGGTYYVQAQEVTFPVLTAAIAPGLFSVNILLVNNIRDIDTDRKVGKMTLPARIGGGNARWLYLGFTIVAYFVPVWMWMTGYSLWVMLSWLSLPLAVSQTKTLFGSDGRALNAVLAGTGRVMTLYGFLFSAGLLVPALSALFL</sequence>
<protein>
    <recommendedName>
        <fullName evidence="8 9">1,4-dihydroxy-2-naphthoate octaprenyltransferase</fullName>
        <shortName evidence="8">DHNA-octaprenyltransferase</shortName>
        <ecNumber evidence="8 9">2.5.1.74</ecNumber>
    </recommendedName>
</protein>
<name>B3EKW4_CHLPB</name>
<dbReference type="eggNOG" id="COG1575">
    <property type="taxonomic scope" value="Bacteria"/>
</dbReference>
<dbReference type="GO" id="GO:0042371">
    <property type="term" value="P:vitamin K biosynthetic process"/>
    <property type="evidence" value="ECO:0007669"/>
    <property type="project" value="TreeGrafter"/>
</dbReference>
<dbReference type="NCBIfam" id="TIGR00751">
    <property type="entry name" value="menA"/>
    <property type="match status" value="1"/>
</dbReference>
<dbReference type="GO" id="GO:0046428">
    <property type="term" value="F:1,4-dihydroxy-2-naphthoate polyprenyltransferase activity"/>
    <property type="evidence" value="ECO:0007669"/>
    <property type="project" value="UniProtKB-UniRule"/>
</dbReference>
<evidence type="ECO:0000256" key="4">
    <source>
        <dbReference type="ARBA" id="ARBA00022679"/>
    </source>
</evidence>
<dbReference type="STRING" id="331678.Cphamn1_1732"/>
<reference evidence="10" key="1">
    <citation type="submission" date="2008-06" db="EMBL/GenBank/DDBJ databases">
        <title>Complete sequence of Chlorobium phaeobacteroides BS1.</title>
        <authorList>
            <consortium name="US DOE Joint Genome Institute"/>
            <person name="Lucas S."/>
            <person name="Copeland A."/>
            <person name="Lapidus A."/>
            <person name="Glavina del Rio T."/>
            <person name="Dalin E."/>
            <person name="Tice H."/>
            <person name="Bruce D."/>
            <person name="Goodwin L."/>
            <person name="Pitluck S."/>
            <person name="Schmutz J."/>
            <person name="Larimer F."/>
            <person name="Land M."/>
            <person name="Hauser L."/>
            <person name="Kyrpides N."/>
            <person name="Ovchinnikova G."/>
            <person name="Li T."/>
            <person name="Liu Z."/>
            <person name="Zhao F."/>
            <person name="Overmann J."/>
            <person name="Bryant D.A."/>
            <person name="Richardson P."/>
        </authorList>
    </citation>
    <scope>NUCLEOTIDE SEQUENCE [LARGE SCALE GENOMIC DNA]</scope>
    <source>
        <strain evidence="10">BS1</strain>
    </source>
</reference>
<comment type="pathway">
    <text evidence="8">Quinol/quinone metabolism; menaquinone biosynthesis; menaquinol from 1,4-dihydroxy-2-naphthoate: step 1/2.</text>
</comment>
<evidence type="ECO:0000256" key="2">
    <source>
        <dbReference type="ARBA" id="ARBA00022428"/>
    </source>
</evidence>
<dbReference type="EC" id="2.5.1.74" evidence="8 9"/>
<feature type="transmembrane region" description="Helical" evidence="8">
    <location>
        <begin position="227"/>
        <end position="245"/>
    </location>
</feature>
<dbReference type="InterPro" id="IPR000537">
    <property type="entry name" value="UbiA_prenyltransferase"/>
</dbReference>
<evidence type="ECO:0000256" key="6">
    <source>
        <dbReference type="ARBA" id="ARBA00022989"/>
    </source>
</evidence>
<dbReference type="InterPro" id="IPR044878">
    <property type="entry name" value="UbiA_sf"/>
</dbReference>
<proteinExistence type="inferred from homology"/>